<name>A0A6M3LSJ0_9ZZZZ</name>
<dbReference type="EMBL" id="MT143520">
    <property type="protein sequence ID" value="QJA97733.1"/>
    <property type="molecule type" value="Genomic_DNA"/>
</dbReference>
<sequence>MLKHYVKYDQPGFFFAESETREIDNRIPANLKDMPKGVFGLHFYDQEVILSQNVLCDNDMEFEARELGMKEVCENCEHKFKCITKQGEHKITGKSKNESVKILFGKRYSVAELKARNDPELRVLISNLEGNGFPYGVHCITQNWQWAEENDIVIPSYADLATLTEEL</sequence>
<protein>
    <submittedName>
        <fullName evidence="1">Uncharacterized protein</fullName>
    </submittedName>
</protein>
<organism evidence="1">
    <name type="scientific">viral metagenome</name>
    <dbReference type="NCBI Taxonomy" id="1070528"/>
    <lineage>
        <taxon>unclassified sequences</taxon>
        <taxon>metagenomes</taxon>
        <taxon>organismal metagenomes</taxon>
    </lineage>
</organism>
<dbReference type="AlphaFoldDB" id="A0A6M3LSJ0"/>
<reference evidence="1" key="1">
    <citation type="submission" date="2020-03" db="EMBL/GenBank/DDBJ databases">
        <title>The deep terrestrial virosphere.</title>
        <authorList>
            <person name="Holmfeldt K."/>
            <person name="Nilsson E."/>
            <person name="Simone D."/>
            <person name="Lopez-Fernandez M."/>
            <person name="Wu X."/>
            <person name="de Brujin I."/>
            <person name="Lundin D."/>
            <person name="Andersson A."/>
            <person name="Bertilsson S."/>
            <person name="Dopson M."/>
        </authorList>
    </citation>
    <scope>NUCLEOTIDE SEQUENCE</scope>
    <source>
        <strain evidence="1">MM415B05987</strain>
    </source>
</reference>
<gene>
    <name evidence="1" type="ORF">MM415B05987_0003</name>
</gene>
<accession>A0A6M3LSJ0</accession>
<proteinExistence type="predicted"/>
<evidence type="ECO:0000313" key="1">
    <source>
        <dbReference type="EMBL" id="QJA97733.1"/>
    </source>
</evidence>